<dbReference type="InterPro" id="IPR001001">
    <property type="entry name" value="DNA_polIII_beta"/>
</dbReference>
<evidence type="ECO:0000256" key="6">
    <source>
        <dbReference type="ARBA" id="ARBA00022695"/>
    </source>
</evidence>
<evidence type="ECO:0000313" key="15">
    <source>
        <dbReference type="Proteomes" id="UP000199337"/>
    </source>
</evidence>
<evidence type="ECO:0000256" key="4">
    <source>
        <dbReference type="ARBA" id="ARBA00022490"/>
    </source>
</evidence>
<dbReference type="AlphaFoldDB" id="A0A1I2VN19"/>
<evidence type="ECO:0000256" key="5">
    <source>
        <dbReference type="ARBA" id="ARBA00022679"/>
    </source>
</evidence>
<comment type="similarity">
    <text evidence="2 10">Belongs to the beta sliding clamp family.</text>
</comment>
<evidence type="ECO:0000259" key="12">
    <source>
        <dbReference type="Pfam" id="PF02767"/>
    </source>
</evidence>
<dbReference type="InterPro" id="IPR022634">
    <property type="entry name" value="DNA_polIII_beta_N"/>
</dbReference>
<dbReference type="SUPFAM" id="SSF55979">
    <property type="entry name" value="DNA clamp"/>
    <property type="match status" value="3"/>
</dbReference>
<dbReference type="PANTHER" id="PTHR30478:SF0">
    <property type="entry name" value="BETA SLIDING CLAMP"/>
    <property type="match status" value="1"/>
</dbReference>
<keyword evidence="7 10" id="KW-0235">DNA replication</keyword>
<keyword evidence="6 10" id="KW-0548">Nucleotidyltransferase</keyword>
<keyword evidence="8 10" id="KW-0239">DNA-directed DNA polymerase</keyword>
<dbReference type="PANTHER" id="PTHR30478">
    <property type="entry name" value="DNA POLYMERASE III SUBUNIT BETA"/>
    <property type="match status" value="1"/>
</dbReference>
<dbReference type="InterPro" id="IPR046938">
    <property type="entry name" value="DNA_clamp_sf"/>
</dbReference>
<dbReference type="GO" id="GO:0009360">
    <property type="term" value="C:DNA polymerase III complex"/>
    <property type="evidence" value="ECO:0007669"/>
    <property type="project" value="InterPro"/>
</dbReference>
<accession>A0A1I2VN19</accession>
<evidence type="ECO:0000256" key="10">
    <source>
        <dbReference type="PIRNR" id="PIRNR000804"/>
    </source>
</evidence>
<reference evidence="15" key="1">
    <citation type="submission" date="2016-10" db="EMBL/GenBank/DDBJ databases">
        <authorList>
            <person name="Varghese N."/>
            <person name="Submissions S."/>
        </authorList>
    </citation>
    <scope>NUCLEOTIDE SEQUENCE [LARGE SCALE GENOMIC DNA]</scope>
    <source>
        <strain evidence="15">DSM 17038</strain>
    </source>
</reference>
<dbReference type="NCBIfam" id="TIGR00663">
    <property type="entry name" value="dnan"/>
    <property type="match status" value="1"/>
</dbReference>
<evidence type="ECO:0000259" key="11">
    <source>
        <dbReference type="Pfam" id="PF00712"/>
    </source>
</evidence>
<gene>
    <name evidence="14" type="ORF">SAMN05660649_03117</name>
</gene>
<keyword evidence="9" id="KW-0238">DNA-binding</keyword>
<comment type="subunit">
    <text evidence="10">Forms a ring-shaped head-to-tail homodimer around DNA.</text>
</comment>
<comment type="function">
    <text evidence="10">Confers DNA tethering and processivity to DNA polymerases and other proteins. Acts as a clamp, forming a ring around DNA (a reaction catalyzed by the clamp-loading complex) which diffuses in an ATP-independent manner freely and bidirectionally along dsDNA. Initially characterized for its ability to contact the catalytic subunit of DNA polymerase III (Pol III), a complex, multichain enzyme responsible for most of the replicative synthesis in bacteria; Pol III exhibits 3'-5' exonuclease proofreading activity. The beta chain is required for initiation of replication as well as for processivity of DNA replication.</text>
</comment>
<evidence type="ECO:0000256" key="3">
    <source>
        <dbReference type="ARBA" id="ARBA00021035"/>
    </source>
</evidence>
<dbReference type="InterPro" id="IPR022637">
    <property type="entry name" value="DNA_polIII_beta_cen"/>
</dbReference>
<organism evidence="14 15">
    <name type="scientific">Desulfotruncus arcticus DSM 17038</name>
    <dbReference type="NCBI Taxonomy" id="1121424"/>
    <lineage>
        <taxon>Bacteria</taxon>
        <taxon>Bacillati</taxon>
        <taxon>Bacillota</taxon>
        <taxon>Clostridia</taxon>
        <taxon>Eubacteriales</taxon>
        <taxon>Desulfallaceae</taxon>
        <taxon>Desulfotruncus</taxon>
    </lineage>
</organism>
<dbReference type="RefSeq" id="WP_092472298.1">
    <property type="nucleotide sequence ID" value="NZ_FOOX01000011.1"/>
</dbReference>
<dbReference type="Pfam" id="PF00712">
    <property type="entry name" value="DNA_pol3_beta"/>
    <property type="match status" value="1"/>
</dbReference>
<dbReference type="GO" id="GO:0006271">
    <property type="term" value="P:DNA strand elongation involved in DNA replication"/>
    <property type="evidence" value="ECO:0007669"/>
    <property type="project" value="TreeGrafter"/>
</dbReference>
<feature type="domain" description="DNA polymerase III beta sliding clamp C-terminal" evidence="13">
    <location>
        <begin position="249"/>
        <end position="362"/>
    </location>
</feature>
<proteinExistence type="inferred from homology"/>
<dbReference type="GO" id="GO:0003887">
    <property type="term" value="F:DNA-directed DNA polymerase activity"/>
    <property type="evidence" value="ECO:0007669"/>
    <property type="project" value="UniProtKB-UniRule"/>
</dbReference>
<evidence type="ECO:0000256" key="2">
    <source>
        <dbReference type="ARBA" id="ARBA00010752"/>
    </source>
</evidence>
<keyword evidence="5 10" id="KW-0808">Transferase</keyword>
<dbReference type="Pfam" id="PF02768">
    <property type="entry name" value="DNA_pol3_beta_3"/>
    <property type="match status" value="1"/>
</dbReference>
<keyword evidence="4 10" id="KW-0963">Cytoplasm</keyword>
<name>A0A1I2VN19_9FIRM</name>
<evidence type="ECO:0000313" key="14">
    <source>
        <dbReference type="EMBL" id="SFG90542.1"/>
    </source>
</evidence>
<evidence type="ECO:0000256" key="9">
    <source>
        <dbReference type="ARBA" id="ARBA00023125"/>
    </source>
</evidence>
<sequence length="367" mass="41153">MHFSTNRDQLSSAISIVQRAVSSRNPMPIMSCVHLETTGNVLNVTATDLEFGIRCSLQVDTLIDGAAAIPSKYISSLMGKLPVGNIDVKCDISTNTSTFSYGDSEMALNGFPAEEFPLFPELPVKPTLRLKQNIFKRMLKRVLFAVSNDERRPVFTGVNITVDEEGTLSMVATDIRKLAVSQEKVDDTNGQIINIIVPGKTLNEVFKIIDAVDDEFEVYLTENKVFFTLDNICIMSRLIVGQFPNYKIVIPPNYVCELRSKISELLDAAERASLLIDTRRNVFNIRFQPEQLLLYFYTESGRIREEISTDFSGDPLDVGFNIRFFIDLLRSMDTEEVIIKISGHDSPAVFQPVDDHSYFSILVPAVA</sequence>
<dbReference type="Gene3D" id="3.70.10.10">
    <property type="match status" value="1"/>
</dbReference>
<evidence type="ECO:0000256" key="8">
    <source>
        <dbReference type="ARBA" id="ARBA00022932"/>
    </source>
</evidence>
<dbReference type="Gene3D" id="3.10.150.10">
    <property type="entry name" value="DNA Polymerase III, subunit A, domain 2"/>
    <property type="match status" value="1"/>
</dbReference>
<evidence type="ECO:0000259" key="13">
    <source>
        <dbReference type="Pfam" id="PF02768"/>
    </source>
</evidence>
<dbReference type="CDD" id="cd00140">
    <property type="entry name" value="beta_clamp"/>
    <property type="match status" value="1"/>
</dbReference>
<protein>
    <recommendedName>
        <fullName evidence="3 10">Beta sliding clamp</fullName>
    </recommendedName>
</protein>
<evidence type="ECO:0000256" key="1">
    <source>
        <dbReference type="ARBA" id="ARBA00004496"/>
    </source>
</evidence>
<dbReference type="InterPro" id="IPR022635">
    <property type="entry name" value="DNA_polIII_beta_C"/>
</dbReference>
<dbReference type="PIRSF" id="PIRSF000804">
    <property type="entry name" value="DNA_pol_III_b"/>
    <property type="match status" value="1"/>
</dbReference>
<dbReference type="GO" id="GO:0008408">
    <property type="term" value="F:3'-5' exonuclease activity"/>
    <property type="evidence" value="ECO:0007669"/>
    <property type="project" value="InterPro"/>
</dbReference>
<dbReference type="OrthoDB" id="8421503at2"/>
<dbReference type="GO" id="GO:0003677">
    <property type="term" value="F:DNA binding"/>
    <property type="evidence" value="ECO:0007669"/>
    <property type="project" value="UniProtKB-UniRule"/>
</dbReference>
<comment type="subcellular location">
    <subcellularLocation>
        <location evidence="1 10">Cytoplasm</location>
    </subcellularLocation>
</comment>
<dbReference type="SMART" id="SM00480">
    <property type="entry name" value="POL3Bc"/>
    <property type="match status" value="1"/>
</dbReference>
<feature type="domain" description="DNA polymerase III beta sliding clamp N-terminal" evidence="11">
    <location>
        <begin position="1"/>
        <end position="119"/>
    </location>
</feature>
<dbReference type="STRING" id="341036.SAMN05660649_03117"/>
<dbReference type="Pfam" id="PF02767">
    <property type="entry name" value="DNA_pol3_beta_2"/>
    <property type="match status" value="1"/>
</dbReference>
<feature type="domain" description="DNA polymerase III beta sliding clamp central" evidence="12">
    <location>
        <begin position="130"/>
        <end position="245"/>
    </location>
</feature>
<dbReference type="GO" id="GO:0005737">
    <property type="term" value="C:cytoplasm"/>
    <property type="evidence" value="ECO:0007669"/>
    <property type="project" value="UniProtKB-SubCell"/>
</dbReference>
<dbReference type="EMBL" id="FOOX01000011">
    <property type="protein sequence ID" value="SFG90542.1"/>
    <property type="molecule type" value="Genomic_DNA"/>
</dbReference>
<keyword evidence="15" id="KW-1185">Reference proteome</keyword>
<dbReference type="Proteomes" id="UP000199337">
    <property type="component" value="Unassembled WGS sequence"/>
</dbReference>
<evidence type="ECO:0000256" key="7">
    <source>
        <dbReference type="ARBA" id="ARBA00022705"/>
    </source>
</evidence>